<keyword evidence="15" id="KW-1185">Reference proteome</keyword>
<feature type="active site" evidence="11">
    <location>
        <position position="288"/>
    </location>
</feature>
<dbReference type="PANTHER" id="PTHR30349:SF90">
    <property type="entry name" value="TYROSINE RECOMBINASE XERD"/>
    <property type="match status" value="1"/>
</dbReference>
<dbReference type="InterPro" id="IPR004107">
    <property type="entry name" value="Integrase_SAM-like_N"/>
</dbReference>
<feature type="active site" evidence="11">
    <location>
        <position position="285"/>
    </location>
</feature>
<evidence type="ECO:0000256" key="1">
    <source>
        <dbReference type="ARBA" id="ARBA00004496"/>
    </source>
</evidence>
<evidence type="ECO:0000256" key="11">
    <source>
        <dbReference type="HAMAP-Rule" id="MF_01807"/>
    </source>
</evidence>
<dbReference type="InterPro" id="IPR002104">
    <property type="entry name" value="Integrase_catalytic"/>
</dbReference>
<evidence type="ECO:0000256" key="5">
    <source>
        <dbReference type="ARBA" id="ARBA00022618"/>
    </source>
</evidence>
<dbReference type="HAMAP" id="MF_01807">
    <property type="entry name" value="Recomb_XerD"/>
    <property type="match status" value="1"/>
</dbReference>
<dbReference type="GO" id="GO:0007059">
    <property type="term" value="P:chromosome segregation"/>
    <property type="evidence" value="ECO:0007669"/>
    <property type="project" value="UniProtKB-UniRule"/>
</dbReference>
<evidence type="ECO:0000256" key="2">
    <source>
        <dbReference type="ARBA" id="ARBA00010450"/>
    </source>
</evidence>
<comment type="subunit">
    <text evidence="11">Forms a cyclic heterotetrameric complex composed of two molecules of XerC and two molecules of XerD.</text>
</comment>
<dbReference type="GO" id="GO:0009037">
    <property type="term" value="F:tyrosine-based site-specific recombinase activity"/>
    <property type="evidence" value="ECO:0007669"/>
    <property type="project" value="UniProtKB-UniRule"/>
</dbReference>
<reference evidence="14 15" key="1">
    <citation type="submission" date="2017-11" db="EMBL/GenBank/DDBJ databases">
        <title>Draft genome sequence of Rhizobiales bacterium SY3-13.</title>
        <authorList>
            <person name="Sun C."/>
        </authorList>
    </citation>
    <scope>NUCLEOTIDE SEQUENCE [LARGE SCALE GENOMIC DNA]</scope>
    <source>
        <strain evidence="14 15">SY3-13</strain>
    </source>
</reference>
<dbReference type="OrthoDB" id="9801717at2"/>
<comment type="subcellular location">
    <subcellularLocation>
        <location evidence="1 11">Cytoplasm</location>
    </subcellularLocation>
</comment>
<dbReference type="AlphaFoldDB" id="A0A2M9G5N9"/>
<feature type="active site" evidence="11">
    <location>
        <position position="311"/>
    </location>
</feature>
<name>A0A2M9G5N9_9PROT</name>
<evidence type="ECO:0000256" key="3">
    <source>
        <dbReference type="ARBA" id="ARBA00015810"/>
    </source>
</evidence>
<keyword evidence="10 11" id="KW-0131">Cell cycle</keyword>
<keyword evidence="6 11" id="KW-0159">Chromosome partition</keyword>
<evidence type="ECO:0000313" key="14">
    <source>
        <dbReference type="EMBL" id="PJK31039.1"/>
    </source>
</evidence>
<dbReference type="InterPro" id="IPR050090">
    <property type="entry name" value="Tyrosine_recombinase_XerCD"/>
</dbReference>
<dbReference type="Gene3D" id="1.10.150.130">
    <property type="match status" value="1"/>
</dbReference>
<dbReference type="Pfam" id="PF02899">
    <property type="entry name" value="Phage_int_SAM_1"/>
    <property type="match status" value="1"/>
</dbReference>
<keyword evidence="9 11" id="KW-0233">DNA recombination</keyword>
<evidence type="ECO:0000256" key="4">
    <source>
        <dbReference type="ARBA" id="ARBA00022490"/>
    </source>
</evidence>
<feature type="active site" evidence="11">
    <location>
        <position position="188"/>
    </location>
</feature>
<evidence type="ECO:0000256" key="9">
    <source>
        <dbReference type="ARBA" id="ARBA00023172"/>
    </source>
</evidence>
<proteinExistence type="inferred from homology"/>
<dbReference type="GO" id="GO:0051301">
    <property type="term" value="P:cell division"/>
    <property type="evidence" value="ECO:0007669"/>
    <property type="project" value="UniProtKB-KW"/>
</dbReference>
<keyword evidence="4 11" id="KW-0963">Cytoplasm</keyword>
<dbReference type="SUPFAM" id="SSF56349">
    <property type="entry name" value="DNA breaking-rejoining enzymes"/>
    <property type="match status" value="1"/>
</dbReference>
<comment type="caution">
    <text evidence="14">The sequence shown here is derived from an EMBL/GenBank/DDBJ whole genome shotgun (WGS) entry which is preliminary data.</text>
</comment>
<feature type="active site" evidence="11">
    <location>
        <position position="212"/>
    </location>
</feature>
<dbReference type="Proteomes" id="UP000229498">
    <property type="component" value="Unassembled WGS sequence"/>
</dbReference>
<dbReference type="PANTHER" id="PTHR30349">
    <property type="entry name" value="PHAGE INTEGRASE-RELATED"/>
    <property type="match status" value="1"/>
</dbReference>
<comment type="similarity">
    <text evidence="2 11">Belongs to the 'phage' integrase family. XerD subfamily.</text>
</comment>
<dbReference type="InterPro" id="IPR011932">
    <property type="entry name" value="Recomb_XerD"/>
</dbReference>
<organism evidence="14 15">
    <name type="scientific">Minwuia thermotolerans</name>
    <dbReference type="NCBI Taxonomy" id="2056226"/>
    <lineage>
        <taxon>Bacteria</taxon>
        <taxon>Pseudomonadati</taxon>
        <taxon>Pseudomonadota</taxon>
        <taxon>Alphaproteobacteria</taxon>
        <taxon>Minwuiales</taxon>
        <taxon>Minwuiaceae</taxon>
        <taxon>Minwuia</taxon>
    </lineage>
</organism>
<dbReference type="InterPro" id="IPR023009">
    <property type="entry name" value="Tyrosine_recombinase_XerC/XerD"/>
</dbReference>
<dbReference type="NCBIfam" id="NF001399">
    <property type="entry name" value="PRK00283.1"/>
    <property type="match status" value="1"/>
</dbReference>
<comment type="function">
    <text evidence="11">Site-specific tyrosine recombinase, which acts by catalyzing the cutting and rejoining of the recombining DNA molecules. The XerC-XerD complex is essential to convert dimers of the bacterial chromosome into monomers to permit their segregation at cell division. It also contributes to the segregational stability of plasmids.</text>
</comment>
<keyword evidence="8 11" id="KW-0238">DNA-binding</keyword>
<dbReference type="Gene3D" id="1.10.443.10">
    <property type="entry name" value="Intergrase catalytic core"/>
    <property type="match status" value="1"/>
</dbReference>
<feature type="domain" description="Tyr recombinase" evidence="12">
    <location>
        <begin position="147"/>
        <end position="333"/>
    </location>
</feature>
<dbReference type="InterPro" id="IPR044068">
    <property type="entry name" value="CB"/>
</dbReference>
<dbReference type="GO" id="GO:0003677">
    <property type="term" value="F:DNA binding"/>
    <property type="evidence" value="ECO:0007669"/>
    <property type="project" value="UniProtKB-UniRule"/>
</dbReference>
<feature type="active site" description="O-(3'-phospho-DNA)-tyrosine intermediate" evidence="11">
    <location>
        <position position="320"/>
    </location>
</feature>
<protein>
    <recommendedName>
        <fullName evidence="3 11">Tyrosine recombinase XerD</fullName>
    </recommendedName>
</protein>
<dbReference type="HAMAP" id="MF_01808">
    <property type="entry name" value="Recomb_XerC_XerD"/>
    <property type="match status" value="1"/>
</dbReference>
<evidence type="ECO:0000259" key="13">
    <source>
        <dbReference type="PROSITE" id="PS51900"/>
    </source>
</evidence>
<dbReference type="InterPro" id="IPR010998">
    <property type="entry name" value="Integrase_recombinase_N"/>
</dbReference>
<dbReference type="InterPro" id="IPR013762">
    <property type="entry name" value="Integrase-like_cat_sf"/>
</dbReference>
<evidence type="ECO:0000256" key="8">
    <source>
        <dbReference type="ARBA" id="ARBA00023125"/>
    </source>
</evidence>
<feature type="domain" description="Core-binding (CB)" evidence="13">
    <location>
        <begin position="41"/>
        <end position="126"/>
    </location>
</feature>
<dbReference type="PROSITE" id="PS51900">
    <property type="entry name" value="CB"/>
    <property type="match status" value="1"/>
</dbReference>
<keyword evidence="7 11" id="KW-0229">DNA integration</keyword>
<evidence type="ECO:0000256" key="10">
    <source>
        <dbReference type="ARBA" id="ARBA00023306"/>
    </source>
</evidence>
<dbReference type="GO" id="GO:0005737">
    <property type="term" value="C:cytoplasm"/>
    <property type="evidence" value="ECO:0007669"/>
    <property type="project" value="UniProtKB-SubCell"/>
</dbReference>
<evidence type="ECO:0000256" key="6">
    <source>
        <dbReference type="ARBA" id="ARBA00022829"/>
    </source>
</evidence>
<sequence length="341" mass="37084">MPSPCRPSPASCAAPVCRRKRGSWRSRRSLPRGTDLPAPRPDDARLIELFLDMMTAERNAAANTIAAYRRDLDGLAGWLAGRGRAIADADTEALRAWLGHLSRQGLAAATQARRTSSARRLYAFLLAEGLRADNPALALDAPKRGRSLPKTLSVEEIGRLIAAARARRDHRGVRLICLIEILYAAGLRVSELLTLPHPTLSGDGRFLMVRGKGGKERLAPMSPEALAALADYLAVRARFLTGGRPSDWLFPSRGAAGHLTRQHFALELKKLAGTAGIRPARVSPHVLRHAFASHLLAGGADLRSLQKLLGHADISTTQIYTHVQDERLTDLVRGAHPLARR</sequence>
<dbReference type="EMBL" id="PHIG01000011">
    <property type="protein sequence ID" value="PJK31039.1"/>
    <property type="molecule type" value="Genomic_DNA"/>
</dbReference>
<evidence type="ECO:0000259" key="12">
    <source>
        <dbReference type="PROSITE" id="PS51898"/>
    </source>
</evidence>
<accession>A0A2M9G5N9</accession>
<keyword evidence="5 11" id="KW-0132">Cell division</keyword>
<dbReference type="Pfam" id="PF00589">
    <property type="entry name" value="Phage_integrase"/>
    <property type="match status" value="1"/>
</dbReference>
<dbReference type="InterPro" id="IPR011010">
    <property type="entry name" value="DNA_brk_join_enz"/>
</dbReference>
<dbReference type="PROSITE" id="PS51898">
    <property type="entry name" value="TYR_RECOMBINASE"/>
    <property type="match status" value="1"/>
</dbReference>
<evidence type="ECO:0000256" key="7">
    <source>
        <dbReference type="ARBA" id="ARBA00022908"/>
    </source>
</evidence>
<dbReference type="GO" id="GO:0006313">
    <property type="term" value="P:DNA transposition"/>
    <property type="evidence" value="ECO:0007669"/>
    <property type="project" value="UniProtKB-UniRule"/>
</dbReference>
<evidence type="ECO:0000313" key="15">
    <source>
        <dbReference type="Proteomes" id="UP000229498"/>
    </source>
</evidence>
<gene>
    <name evidence="11" type="primary">xerD</name>
    <name evidence="14" type="ORF">CVT23_04040</name>
</gene>